<dbReference type="OrthoDB" id="9765647at2"/>
<keyword evidence="2" id="KW-0378">Hydrolase</keyword>
<proteinExistence type="predicted"/>
<feature type="transmembrane region" description="Helical" evidence="1">
    <location>
        <begin position="506"/>
        <end position="528"/>
    </location>
</feature>
<protein>
    <submittedName>
        <fullName evidence="2">Alpha/beta hydrolase family protein</fullName>
    </submittedName>
</protein>
<dbReference type="InterPro" id="IPR053145">
    <property type="entry name" value="AB_hydrolase_Est10"/>
</dbReference>
<accession>A0A087CTV3</accession>
<keyword evidence="3" id="KW-1185">Reference proteome</keyword>
<feature type="transmembrane region" description="Helical" evidence="1">
    <location>
        <begin position="473"/>
        <end position="494"/>
    </location>
</feature>
<dbReference type="AlphaFoldDB" id="A0A087CTV3"/>
<feature type="transmembrane region" description="Helical" evidence="1">
    <location>
        <begin position="439"/>
        <end position="461"/>
    </location>
</feature>
<dbReference type="RefSeq" id="WP_044088960.1">
    <property type="nucleotide sequence ID" value="NZ_JDUW01000004.1"/>
</dbReference>
<name>A0A087CTV3_9BIFI</name>
<feature type="transmembrane region" description="Helical" evidence="1">
    <location>
        <begin position="7"/>
        <end position="26"/>
    </location>
</feature>
<organism evidence="2 3">
    <name type="scientific">Bifidobacterium reuteri DSM 23975</name>
    <dbReference type="NCBI Taxonomy" id="1437610"/>
    <lineage>
        <taxon>Bacteria</taxon>
        <taxon>Bacillati</taxon>
        <taxon>Actinomycetota</taxon>
        <taxon>Actinomycetes</taxon>
        <taxon>Bifidobacteriales</taxon>
        <taxon>Bifidobacteriaceae</taxon>
        <taxon>Bifidobacterium</taxon>
    </lineage>
</organism>
<dbReference type="Proteomes" id="UP000028984">
    <property type="component" value="Unassembled WGS sequence"/>
</dbReference>
<dbReference type="eggNOG" id="COG1073">
    <property type="taxonomic scope" value="Bacteria"/>
</dbReference>
<sequence length="530" mass="56838">MKRVARVAAIALVLMLVFALLGWMMMPRWDSRPYTDHIDVSSSEPAIIPAHASIAHEGRYPTRETQLSIDIGNGKALSAILREPVGAAGPRPACLFIHGSGTSGAEDFGDIANAMASAGIVTLVPAKSSDDYTVLHRDYPRFASEYGRAFDTLLGIRGVDRSHAGIYAESEGTWIATILASQRHDIAFAALTSAPVFKGREQMAVAMSTYAHEAGAPKPVIDDTLKLLSLDYRPFGLQYADFDADHYLESLTMPILVSYGVYDTAMPIEQGAQRIMQVAQRNGNHDVTVRYFAGNHQMRAGRGLFAPGLPLADGYTQALENWVNGVASGAVASGWATPQVAGVKPNQQFAAPERTNSGIIGSLGVLFGVMLAGPVLLALAFLLGIVATIRAGVRERDGLVRVRGRYVSLRSAPAAHDTGRQRYANVSVAEPCWSMGLSALVLSLLVYGYLSAVGAAAVFALTPAPHMFGIGWHMLQVLTVVVVVVFAWGMESLWAKRGRIDGIRRAICVLVIAAVLCIFLSLAFWGLFGL</sequence>
<gene>
    <name evidence="2" type="ORF">BREU_1771</name>
</gene>
<evidence type="ECO:0000313" key="3">
    <source>
        <dbReference type="Proteomes" id="UP000028984"/>
    </source>
</evidence>
<reference evidence="2 3" key="1">
    <citation type="submission" date="2014-03" db="EMBL/GenBank/DDBJ databases">
        <title>Genomics of Bifidobacteria.</title>
        <authorList>
            <person name="Ventura M."/>
            <person name="Milani C."/>
            <person name="Lugli G.A."/>
        </authorList>
    </citation>
    <scope>NUCLEOTIDE SEQUENCE [LARGE SCALE GENOMIC DNA]</scope>
    <source>
        <strain evidence="2 3">DSM 23975</strain>
    </source>
</reference>
<dbReference type="Gene3D" id="3.40.50.1820">
    <property type="entry name" value="alpha/beta hydrolase"/>
    <property type="match status" value="1"/>
</dbReference>
<dbReference type="PANTHER" id="PTHR43265:SF1">
    <property type="entry name" value="ESTERASE ESTD"/>
    <property type="match status" value="1"/>
</dbReference>
<dbReference type="InterPro" id="IPR029058">
    <property type="entry name" value="AB_hydrolase_fold"/>
</dbReference>
<evidence type="ECO:0000256" key="1">
    <source>
        <dbReference type="SAM" id="Phobius"/>
    </source>
</evidence>
<evidence type="ECO:0000313" key="2">
    <source>
        <dbReference type="EMBL" id="KFI86703.1"/>
    </source>
</evidence>
<dbReference type="PANTHER" id="PTHR43265">
    <property type="entry name" value="ESTERASE ESTD"/>
    <property type="match status" value="1"/>
</dbReference>
<keyword evidence="1" id="KW-0472">Membrane</keyword>
<keyword evidence="1" id="KW-0812">Transmembrane</keyword>
<keyword evidence="1" id="KW-1133">Transmembrane helix</keyword>
<dbReference type="STRING" id="1437610.BREU_1771"/>
<dbReference type="EMBL" id="JGZK01000004">
    <property type="protein sequence ID" value="KFI86703.1"/>
    <property type="molecule type" value="Genomic_DNA"/>
</dbReference>
<dbReference type="SUPFAM" id="SSF53474">
    <property type="entry name" value="alpha/beta-Hydrolases"/>
    <property type="match status" value="1"/>
</dbReference>
<comment type="caution">
    <text evidence="2">The sequence shown here is derived from an EMBL/GenBank/DDBJ whole genome shotgun (WGS) entry which is preliminary data.</text>
</comment>
<feature type="transmembrane region" description="Helical" evidence="1">
    <location>
        <begin position="359"/>
        <end position="386"/>
    </location>
</feature>
<dbReference type="GO" id="GO:0052689">
    <property type="term" value="F:carboxylic ester hydrolase activity"/>
    <property type="evidence" value="ECO:0007669"/>
    <property type="project" value="TreeGrafter"/>
</dbReference>